<protein>
    <submittedName>
        <fullName evidence="1">Uncharacterized protein</fullName>
    </submittedName>
</protein>
<reference evidence="1 2" key="1">
    <citation type="journal article" date="2021" name="Hortic Res">
        <title>High-quality reference genome and annotation aids understanding of berry development for evergreen blueberry (Vaccinium darrowii).</title>
        <authorList>
            <person name="Yu J."/>
            <person name="Hulse-Kemp A.M."/>
            <person name="Babiker E."/>
            <person name="Staton M."/>
        </authorList>
    </citation>
    <scope>NUCLEOTIDE SEQUENCE [LARGE SCALE GENOMIC DNA]</scope>
    <source>
        <strain evidence="2">cv. NJ 8807/NJ 8810</strain>
        <tissue evidence="1">Young leaf</tissue>
    </source>
</reference>
<gene>
    <name evidence="1" type="ORF">Vadar_023100</name>
</gene>
<keyword evidence="2" id="KW-1185">Reference proteome</keyword>
<proteinExistence type="predicted"/>
<dbReference type="EMBL" id="CM037159">
    <property type="protein sequence ID" value="KAH7866641.1"/>
    <property type="molecule type" value="Genomic_DNA"/>
</dbReference>
<organism evidence="1 2">
    <name type="scientific">Vaccinium darrowii</name>
    <dbReference type="NCBI Taxonomy" id="229202"/>
    <lineage>
        <taxon>Eukaryota</taxon>
        <taxon>Viridiplantae</taxon>
        <taxon>Streptophyta</taxon>
        <taxon>Embryophyta</taxon>
        <taxon>Tracheophyta</taxon>
        <taxon>Spermatophyta</taxon>
        <taxon>Magnoliopsida</taxon>
        <taxon>eudicotyledons</taxon>
        <taxon>Gunneridae</taxon>
        <taxon>Pentapetalae</taxon>
        <taxon>asterids</taxon>
        <taxon>Ericales</taxon>
        <taxon>Ericaceae</taxon>
        <taxon>Vaccinioideae</taxon>
        <taxon>Vaccinieae</taxon>
        <taxon>Vaccinium</taxon>
    </lineage>
</organism>
<sequence length="202" mass="22284">MQLNASRIKILQAQDDLVNAMKDSACKELLLVSKKKNPHKKLLKALIVEILSVEPLGLKTCLLQSVEFIKVEGAVNESVLEDAKREYAEKAQVKAPEVAIDKHVYLPPPPSSAESHKPSCSGEVVLASEDGKIVCENTLDAQLDVVFRQKLPEFASYRPLAFGTWVILAWTERAISSKETRHSSVLLKLAAVILLPLPSCYL</sequence>
<name>A0ACB7ZKW9_9ERIC</name>
<evidence type="ECO:0000313" key="2">
    <source>
        <dbReference type="Proteomes" id="UP000828048"/>
    </source>
</evidence>
<evidence type="ECO:0000313" key="1">
    <source>
        <dbReference type="EMBL" id="KAH7866641.1"/>
    </source>
</evidence>
<comment type="caution">
    <text evidence="1">The sequence shown here is derived from an EMBL/GenBank/DDBJ whole genome shotgun (WGS) entry which is preliminary data.</text>
</comment>
<accession>A0ACB7ZKW9</accession>
<dbReference type="Proteomes" id="UP000828048">
    <property type="component" value="Chromosome 9"/>
</dbReference>